<dbReference type="GO" id="GO:0003700">
    <property type="term" value="F:DNA-binding transcription factor activity"/>
    <property type="evidence" value="ECO:0007669"/>
    <property type="project" value="TreeGrafter"/>
</dbReference>
<keyword evidence="1 2" id="KW-0238">DNA-binding</keyword>
<dbReference type="RefSeq" id="WP_197160133.1">
    <property type="nucleotide sequence ID" value="NZ_JADZGI010000001.1"/>
</dbReference>
<dbReference type="InterPro" id="IPR039536">
    <property type="entry name" value="TetR_C_Proteobacteria"/>
</dbReference>
<dbReference type="GO" id="GO:0000976">
    <property type="term" value="F:transcription cis-regulatory region binding"/>
    <property type="evidence" value="ECO:0007669"/>
    <property type="project" value="TreeGrafter"/>
</dbReference>
<feature type="DNA-binding region" description="H-T-H motif" evidence="2">
    <location>
        <begin position="29"/>
        <end position="48"/>
    </location>
</feature>
<evidence type="ECO:0000256" key="2">
    <source>
        <dbReference type="PROSITE-ProRule" id="PRU00335"/>
    </source>
</evidence>
<evidence type="ECO:0000259" key="3">
    <source>
        <dbReference type="PROSITE" id="PS50977"/>
    </source>
</evidence>
<dbReference type="Gene3D" id="1.10.10.60">
    <property type="entry name" value="Homeodomain-like"/>
    <property type="match status" value="1"/>
</dbReference>
<keyword evidence="5" id="KW-1185">Reference proteome</keyword>
<gene>
    <name evidence="4" type="ORF">I5E68_01625</name>
</gene>
<reference evidence="4" key="1">
    <citation type="submission" date="2020-11" db="EMBL/GenBank/DDBJ databases">
        <title>Novosphingobium aureum sp. nov., a marine bacterium isolated from sediment of a salt flat.</title>
        <authorList>
            <person name="Yoo Y."/>
            <person name="Kim J.-J."/>
        </authorList>
    </citation>
    <scope>NUCLEOTIDE SEQUENCE</scope>
    <source>
        <strain evidence="4">YJ-S2-02</strain>
    </source>
</reference>
<sequence length="202" mass="21783">MSQQPGARTSAMLDAACDLFLEHGFSGVSMNSVIAKAGGSKRDLYSEFGGKEGLFRRVIAGICQEVLAPLEMLPMHGGSVEEALVTFGKTFVAILVSPRVVSLQRLVASEASRYPEFARDFLNHGPSSAYSIAAAILTECYRRGEIRRDGSEELGAIFCDMLVADLQFRAMSGEVIGDEIIDAKVRLGVDVFLLGMQAPTRS</sequence>
<dbReference type="InterPro" id="IPR050109">
    <property type="entry name" value="HTH-type_TetR-like_transc_reg"/>
</dbReference>
<dbReference type="SUPFAM" id="SSF46689">
    <property type="entry name" value="Homeodomain-like"/>
    <property type="match status" value="1"/>
</dbReference>
<dbReference type="SUPFAM" id="SSF48498">
    <property type="entry name" value="Tetracyclin repressor-like, C-terminal domain"/>
    <property type="match status" value="1"/>
</dbReference>
<feature type="domain" description="HTH tetR-type" evidence="3">
    <location>
        <begin position="6"/>
        <end position="66"/>
    </location>
</feature>
<dbReference type="InterPro" id="IPR001647">
    <property type="entry name" value="HTH_TetR"/>
</dbReference>
<accession>A0A931H9H4</accession>
<dbReference type="PRINTS" id="PR00455">
    <property type="entry name" value="HTHTETR"/>
</dbReference>
<proteinExistence type="predicted"/>
<name>A0A931H9H4_9SPHN</name>
<dbReference type="Pfam" id="PF14246">
    <property type="entry name" value="TetR_C_7"/>
    <property type="match status" value="1"/>
</dbReference>
<dbReference type="InterPro" id="IPR036271">
    <property type="entry name" value="Tet_transcr_reg_TetR-rel_C_sf"/>
</dbReference>
<dbReference type="AlphaFoldDB" id="A0A931H9H4"/>
<dbReference type="EMBL" id="JADZGI010000001">
    <property type="protein sequence ID" value="MBH0111649.1"/>
    <property type="molecule type" value="Genomic_DNA"/>
</dbReference>
<dbReference type="PANTHER" id="PTHR30055">
    <property type="entry name" value="HTH-TYPE TRANSCRIPTIONAL REGULATOR RUTR"/>
    <property type="match status" value="1"/>
</dbReference>
<organism evidence="4 5">
    <name type="scientific">Novosphingobium aureum</name>
    <dbReference type="NCBI Taxonomy" id="2792964"/>
    <lineage>
        <taxon>Bacteria</taxon>
        <taxon>Pseudomonadati</taxon>
        <taxon>Pseudomonadota</taxon>
        <taxon>Alphaproteobacteria</taxon>
        <taxon>Sphingomonadales</taxon>
        <taxon>Sphingomonadaceae</taxon>
        <taxon>Novosphingobium</taxon>
    </lineage>
</organism>
<dbReference type="PANTHER" id="PTHR30055:SF146">
    <property type="entry name" value="HTH-TYPE TRANSCRIPTIONAL DUAL REGULATOR CECR"/>
    <property type="match status" value="1"/>
</dbReference>
<evidence type="ECO:0000313" key="5">
    <source>
        <dbReference type="Proteomes" id="UP000617634"/>
    </source>
</evidence>
<dbReference type="Proteomes" id="UP000617634">
    <property type="component" value="Unassembled WGS sequence"/>
</dbReference>
<dbReference type="PROSITE" id="PS50977">
    <property type="entry name" value="HTH_TETR_2"/>
    <property type="match status" value="1"/>
</dbReference>
<protein>
    <submittedName>
        <fullName evidence="4">TetR/AcrR family transcriptional regulator</fullName>
    </submittedName>
</protein>
<comment type="caution">
    <text evidence="4">The sequence shown here is derived from an EMBL/GenBank/DDBJ whole genome shotgun (WGS) entry which is preliminary data.</text>
</comment>
<dbReference type="Pfam" id="PF00440">
    <property type="entry name" value="TetR_N"/>
    <property type="match status" value="1"/>
</dbReference>
<evidence type="ECO:0000256" key="1">
    <source>
        <dbReference type="ARBA" id="ARBA00023125"/>
    </source>
</evidence>
<dbReference type="Gene3D" id="1.10.357.10">
    <property type="entry name" value="Tetracycline Repressor, domain 2"/>
    <property type="match status" value="1"/>
</dbReference>
<dbReference type="InterPro" id="IPR009057">
    <property type="entry name" value="Homeodomain-like_sf"/>
</dbReference>
<evidence type="ECO:0000313" key="4">
    <source>
        <dbReference type="EMBL" id="MBH0111649.1"/>
    </source>
</evidence>